<dbReference type="Gene3D" id="3.90.79.10">
    <property type="entry name" value="Nucleoside Triphosphate Pyrophosphohydrolase"/>
    <property type="match status" value="1"/>
</dbReference>
<dbReference type="OrthoDB" id="9806150at2"/>
<proteinExistence type="predicted"/>
<dbReference type="CDD" id="cd03424">
    <property type="entry name" value="NUDIX_ADPRase_Nudt5_UGPPase_Nudt14"/>
    <property type="match status" value="1"/>
</dbReference>
<dbReference type="STRING" id="1121421.SAMN02745123_02885"/>
<organism evidence="4 5">
    <name type="scientific">Desulforamulus aeronauticus DSM 10349</name>
    <dbReference type="NCBI Taxonomy" id="1121421"/>
    <lineage>
        <taxon>Bacteria</taxon>
        <taxon>Bacillati</taxon>
        <taxon>Bacillota</taxon>
        <taxon>Clostridia</taxon>
        <taxon>Eubacteriales</taxon>
        <taxon>Peptococcaceae</taxon>
        <taxon>Desulforamulus</taxon>
    </lineage>
</organism>
<sequence>MQSLEETTLSSRRVYEGKILNLRVDQVLLPNGKESSREVVEFSQAVAIVAVTDEGKVLLVSQYRYPVGEVLREIPAGKMDPQETPEVCALRELKEETGYTAASLVKLMEFYTTPGFTNELMHVFLAQNLTAGEQSPDEDEFVEVEMASLQEAIEMIFNGQIRDGKSMAGLLAASYHLK</sequence>
<feature type="domain" description="Nudix hydrolase" evidence="3">
    <location>
        <begin position="41"/>
        <end position="169"/>
    </location>
</feature>
<evidence type="ECO:0000313" key="5">
    <source>
        <dbReference type="Proteomes" id="UP000183997"/>
    </source>
</evidence>
<keyword evidence="2" id="KW-0378">Hydrolase</keyword>
<dbReference type="GO" id="GO:0005829">
    <property type="term" value="C:cytosol"/>
    <property type="evidence" value="ECO:0007669"/>
    <property type="project" value="TreeGrafter"/>
</dbReference>
<dbReference type="PROSITE" id="PS51462">
    <property type="entry name" value="NUDIX"/>
    <property type="match status" value="1"/>
</dbReference>
<dbReference type="Pfam" id="PF00293">
    <property type="entry name" value="NUDIX"/>
    <property type="match status" value="1"/>
</dbReference>
<dbReference type="InterPro" id="IPR015797">
    <property type="entry name" value="NUDIX_hydrolase-like_dom_sf"/>
</dbReference>
<accession>A0A1M6UQW2</accession>
<dbReference type="PANTHER" id="PTHR11839:SF18">
    <property type="entry name" value="NUDIX HYDROLASE DOMAIN-CONTAINING PROTEIN"/>
    <property type="match status" value="1"/>
</dbReference>
<dbReference type="RefSeq" id="WP_084082437.1">
    <property type="nucleotide sequence ID" value="NZ_FRAR01000021.1"/>
</dbReference>
<dbReference type="FunFam" id="3.90.79.10:FF:000024">
    <property type="entry name" value="ADP-ribose pyrophosphatase"/>
    <property type="match status" value="1"/>
</dbReference>
<dbReference type="PANTHER" id="PTHR11839">
    <property type="entry name" value="UDP/ADP-SUGAR PYROPHOSPHATASE"/>
    <property type="match status" value="1"/>
</dbReference>
<gene>
    <name evidence="4" type="ORF">SAMN02745123_02885</name>
</gene>
<dbReference type="InterPro" id="IPR020084">
    <property type="entry name" value="NUDIX_hydrolase_CS"/>
</dbReference>
<comment type="cofactor">
    <cofactor evidence="1">
        <name>Mg(2+)</name>
        <dbReference type="ChEBI" id="CHEBI:18420"/>
    </cofactor>
</comment>
<evidence type="ECO:0000256" key="2">
    <source>
        <dbReference type="ARBA" id="ARBA00022801"/>
    </source>
</evidence>
<dbReference type="EMBL" id="FRAR01000021">
    <property type="protein sequence ID" value="SHK71560.1"/>
    <property type="molecule type" value="Genomic_DNA"/>
</dbReference>
<keyword evidence="5" id="KW-1185">Reference proteome</keyword>
<dbReference type="Proteomes" id="UP000183997">
    <property type="component" value="Unassembled WGS sequence"/>
</dbReference>
<dbReference type="PROSITE" id="PS00893">
    <property type="entry name" value="NUDIX_BOX"/>
    <property type="match status" value="1"/>
</dbReference>
<protein>
    <submittedName>
        <fullName evidence="4">ADP-ribose pyrophosphatase</fullName>
    </submittedName>
</protein>
<reference evidence="5" key="1">
    <citation type="submission" date="2016-11" db="EMBL/GenBank/DDBJ databases">
        <authorList>
            <person name="Varghese N."/>
            <person name="Submissions S."/>
        </authorList>
    </citation>
    <scope>NUCLEOTIDE SEQUENCE [LARGE SCALE GENOMIC DNA]</scope>
    <source>
        <strain evidence="5">DSM 10349</strain>
    </source>
</reference>
<dbReference type="GO" id="GO:0006753">
    <property type="term" value="P:nucleoside phosphate metabolic process"/>
    <property type="evidence" value="ECO:0007669"/>
    <property type="project" value="TreeGrafter"/>
</dbReference>
<dbReference type="SUPFAM" id="SSF55811">
    <property type="entry name" value="Nudix"/>
    <property type="match status" value="1"/>
</dbReference>
<dbReference type="GO" id="GO:0016787">
    <property type="term" value="F:hydrolase activity"/>
    <property type="evidence" value="ECO:0007669"/>
    <property type="project" value="UniProtKB-KW"/>
</dbReference>
<evidence type="ECO:0000259" key="3">
    <source>
        <dbReference type="PROSITE" id="PS51462"/>
    </source>
</evidence>
<evidence type="ECO:0000313" key="4">
    <source>
        <dbReference type="EMBL" id="SHK71560.1"/>
    </source>
</evidence>
<dbReference type="AlphaFoldDB" id="A0A1M6UQW2"/>
<dbReference type="InterPro" id="IPR000086">
    <property type="entry name" value="NUDIX_hydrolase_dom"/>
</dbReference>
<name>A0A1M6UQW2_9FIRM</name>
<dbReference type="GO" id="GO:0019693">
    <property type="term" value="P:ribose phosphate metabolic process"/>
    <property type="evidence" value="ECO:0007669"/>
    <property type="project" value="TreeGrafter"/>
</dbReference>
<evidence type="ECO:0000256" key="1">
    <source>
        <dbReference type="ARBA" id="ARBA00001946"/>
    </source>
</evidence>